<dbReference type="GO" id="GO:0033567">
    <property type="term" value="P:DNA replication, Okazaki fragment processing"/>
    <property type="evidence" value="ECO:0007669"/>
    <property type="project" value="InterPro"/>
</dbReference>
<evidence type="ECO:0000259" key="4">
    <source>
        <dbReference type="SMART" id="SM00475"/>
    </source>
</evidence>
<accession>A0A3E0DS20</accession>
<evidence type="ECO:0000313" key="5">
    <source>
        <dbReference type="EMBL" id="REG84228.1"/>
    </source>
</evidence>
<comment type="caution">
    <text evidence="5">The sequence shown here is derived from an EMBL/GenBank/DDBJ whole genome shotgun (WGS) entry which is preliminary data.</text>
</comment>
<dbReference type="InterPro" id="IPR036279">
    <property type="entry name" value="5-3_exonuclease_C_sf"/>
</dbReference>
<evidence type="ECO:0000256" key="3">
    <source>
        <dbReference type="ARBA" id="ARBA00023125"/>
    </source>
</evidence>
<keyword evidence="6" id="KW-1185">Reference proteome</keyword>
<dbReference type="NCBIfam" id="NF007017">
    <property type="entry name" value="PRK09482.1"/>
    <property type="match status" value="1"/>
</dbReference>
<keyword evidence="3" id="KW-0238">DNA-binding</keyword>
<dbReference type="InterPro" id="IPR029060">
    <property type="entry name" value="PIN-like_dom_sf"/>
</dbReference>
<dbReference type="Proteomes" id="UP000256542">
    <property type="component" value="Unassembled WGS sequence"/>
</dbReference>
<dbReference type="SMART" id="SM00279">
    <property type="entry name" value="HhH2"/>
    <property type="match status" value="1"/>
</dbReference>
<dbReference type="Pfam" id="PF01367">
    <property type="entry name" value="5_3_exonuc"/>
    <property type="match status" value="1"/>
</dbReference>
<dbReference type="EMBL" id="QUNG01000004">
    <property type="protein sequence ID" value="REG84228.1"/>
    <property type="molecule type" value="Genomic_DNA"/>
</dbReference>
<dbReference type="GO" id="GO:0008409">
    <property type="term" value="F:5'-3' exonuclease activity"/>
    <property type="evidence" value="ECO:0007669"/>
    <property type="project" value="InterPro"/>
</dbReference>
<dbReference type="FunFam" id="1.10.150.20:FF:000003">
    <property type="entry name" value="DNA polymerase I"/>
    <property type="match status" value="1"/>
</dbReference>
<dbReference type="InterPro" id="IPR020046">
    <property type="entry name" value="5-3_exonucl_a-hlix_arch_N"/>
</dbReference>
<dbReference type="PANTHER" id="PTHR42646:SF2">
    <property type="entry name" value="5'-3' EXONUCLEASE FAMILY PROTEIN"/>
    <property type="match status" value="1"/>
</dbReference>
<dbReference type="GO" id="GO:0017108">
    <property type="term" value="F:5'-flap endonuclease activity"/>
    <property type="evidence" value="ECO:0007669"/>
    <property type="project" value="InterPro"/>
</dbReference>
<dbReference type="SUPFAM" id="SSF47807">
    <property type="entry name" value="5' to 3' exonuclease, C-terminal subdomain"/>
    <property type="match status" value="1"/>
</dbReference>
<protein>
    <submittedName>
        <fullName evidence="5">Protein Xni</fullName>
    </submittedName>
</protein>
<proteinExistence type="predicted"/>
<sequence>MALISQPVNIGMRVEKRLLIIDGLNLIRRLYAALESEQDITRRIERTQSVSIDALMKLIKQIIPSHIVVVFDASGQTWRHKIFPEYKLGRVPMDDALLDALPDFAKVFRYNRIPCLRLAGWEADDLIATLAVKAANQGVKSYIVSTDKGFTQLLDNENILQYDYFAKLGYDKVWIPAKYGVQATQLTDYWALVGDTTNRIPGVKGIGPKTALSMMETHSTIESIYQHSDTFSERIQGMLAGNYEQCLLSRQLVSLKVDVEIGVRLSQLAYQPV</sequence>
<evidence type="ECO:0000256" key="1">
    <source>
        <dbReference type="ARBA" id="ARBA00022722"/>
    </source>
</evidence>
<dbReference type="Gene3D" id="1.10.150.20">
    <property type="entry name" value="5' to 3' exonuclease, C-terminal subdomain"/>
    <property type="match status" value="1"/>
</dbReference>
<keyword evidence="2" id="KW-0378">Hydrolase</keyword>
<organism evidence="5 6">
    <name type="scientific">Marinomonas pollencensis</name>
    <dbReference type="NCBI Taxonomy" id="491954"/>
    <lineage>
        <taxon>Bacteria</taxon>
        <taxon>Pseudomonadati</taxon>
        <taxon>Pseudomonadota</taxon>
        <taxon>Gammaproteobacteria</taxon>
        <taxon>Oceanospirillales</taxon>
        <taxon>Oceanospirillaceae</taxon>
        <taxon>Marinomonas</taxon>
    </lineage>
</organism>
<name>A0A3E0DS20_9GAMM</name>
<dbReference type="Gene3D" id="3.40.50.1010">
    <property type="entry name" value="5'-nuclease"/>
    <property type="match status" value="1"/>
</dbReference>
<reference evidence="5 6" key="1">
    <citation type="submission" date="2018-08" db="EMBL/GenBank/DDBJ databases">
        <title>Genomic Encyclopedia of Type Strains, Phase III (KMG-III): the genomes of soil and plant-associated and newly described type strains.</title>
        <authorList>
            <person name="Whitman W."/>
        </authorList>
    </citation>
    <scope>NUCLEOTIDE SEQUENCE [LARGE SCALE GENOMIC DNA]</scope>
    <source>
        <strain evidence="5 6">CECT 7375</strain>
    </source>
</reference>
<dbReference type="CDD" id="cd09898">
    <property type="entry name" value="H3TH_53EXO"/>
    <property type="match status" value="1"/>
</dbReference>
<evidence type="ECO:0000256" key="2">
    <source>
        <dbReference type="ARBA" id="ARBA00022801"/>
    </source>
</evidence>
<dbReference type="PANTHER" id="PTHR42646">
    <property type="entry name" value="FLAP ENDONUCLEASE XNI"/>
    <property type="match status" value="1"/>
</dbReference>
<dbReference type="SUPFAM" id="SSF88723">
    <property type="entry name" value="PIN domain-like"/>
    <property type="match status" value="1"/>
</dbReference>
<dbReference type="CDD" id="cd09859">
    <property type="entry name" value="PIN_53EXO"/>
    <property type="match status" value="1"/>
</dbReference>
<feature type="domain" description="5'-3' exonuclease" evidence="4">
    <location>
        <begin position="16"/>
        <end position="271"/>
    </location>
</feature>
<dbReference type="InterPro" id="IPR002421">
    <property type="entry name" value="5-3_exonuclease"/>
</dbReference>
<dbReference type="GO" id="GO:0003677">
    <property type="term" value="F:DNA binding"/>
    <property type="evidence" value="ECO:0007669"/>
    <property type="project" value="UniProtKB-KW"/>
</dbReference>
<gene>
    <name evidence="5" type="ORF">DFP81_104107</name>
</gene>
<dbReference type="AlphaFoldDB" id="A0A3E0DS20"/>
<dbReference type="SMART" id="SM00475">
    <property type="entry name" value="53EXOc"/>
    <property type="match status" value="1"/>
</dbReference>
<dbReference type="Pfam" id="PF02739">
    <property type="entry name" value="5_3_exonuc_N"/>
    <property type="match status" value="1"/>
</dbReference>
<dbReference type="InterPro" id="IPR038969">
    <property type="entry name" value="FEN"/>
</dbReference>
<keyword evidence="1" id="KW-0540">Nuclease</keyword>
<evidence type="ECO:0000313" key="6">
    <source>
        <dbReference type="Proteomes" id="UP000256542"/>
    </source>
</evidence>
<dbReference type="InterPro" id="IPR008918">
    <property type="entry name" value="HhH2"/>
</dbReference>
<dbReference type="InterPro" id="IPR020045">
    <property type="entry name" value="DNA_polI_H3TH"/>
</dbReference>